<dbReference type="GO" id="GO:1901678">
    <property type="term" value="P:iron coordination entity transport"/>
    <property type="evidence" value="ECO:0007669"/>
    <property type="project" value="UniProtKB-ARBA"/>
</dbReference>
<dbReference type="Proteomes" id="UP000018895">
    <property type="component" value="Unassembled WGS sequence"/>
</dbReference>
<evidence type="ECO:0000256" key="5">
    <source>
        <dbReference type="SAM" id="MobiDB-lite"/>
    </source>
</evidence>
<dbReference type="PANTHER" id="PTHR30532">
    <property type="entry name" value="IRON III DICITRATE-BINDING PERIPLASMIC PROTEIN"/>
    <property type="match status" value="1"/>
</dbReference>
<comment type="subcellular location">
    <subcellularLocation>
        <location evidence="1">Cell membrane</location>
        <topology evidence="1">Lipid-anchor</topology>
    </subcellularLocation>
</comment>
<dbReference type="STRING" id="1236971.JCM9152_72"/>
<dbReference type="PROSITE" id="PS51257">
    <property type="entry name" value="PROKAR_LIPOPROTEIN"/>
    <property type="match status" value="1"/>
</dbReference>
<accession>W4QAN0</accession>
<dbReference type="GO" id="GO:0030288">
    <property type="term" value="C:outer membrane-bounded periplasmic space"/>
    <property type="evidence" value="ECO:0007669"/>
    <property type="project" value="TreeGrafter"/>
</dbReference>
<dbReference type="SUPFAM" id="SSF53807">
    <property type="entry name" value="Helical backbone' metal receptor"/>
    <property type="match status" value="1"/>
</dbReference>
<evidence type="ECO:0000256" key="1">
    <source>
        <dbReference type="ARBA" id="ARBA00004193"/>
    </source>
</evidence>
<dbReference type="InterPro" id="IPR002491">
    <property type="entry name" value="ABC_transptr_periplasmic_BD"/>
</dbReference>
<gene>
    <name evidence="7" type="ORF">JCM9152_72</name>
</gene>
<sequence>MSKVAFSQKGVHSSRLFVLILSLLFILAACGGEDAAQSPDEDGSDEQVEDSRDEEESQGIREVEHALGTADIDGKPERIVTLYQGATDAAVALGITPVGAVESWDQQPFYDYFGDALNDVEVVGLETQPNLEEIAQLNPDLIIASQIRHEEVYEQLSEIAPTVVHETVFDFKGSVELLAEAAGEEEKANEILTDWDNRVADFQVKMEEKLDDEWPFSVSVLNFRADHARIYVTGFAGSILTELGFGSPEGRQDDEDILMLTDKESIPEMNADVFYIFYDHTEGAVEQSFDEWTSHPLWDNLDAVQHDQVFVVDEITWNLAGGILSANLMLDDIYERFELEQ</sequence>
<evidence type="ECO:0000256" key="3">
    <source>
        <dbReference type="ARBA" id="ARBA00022448"/>
    </source>
</evidence>
<dbReference type="EMBL" id="BAUU01000001">
    <property type="protein sequence ID" value="GAE28743.1"/>
    <property type="molecule type" value="Genomic_DNA"/>
</dbReference>
<dbReference type="Gene3D" id="3.40.50.1980">
    <property type="entry name" value="Nitrogenase molybdenum iron protein domain"/>
    <property type="match status" value="2"/>
</dbReference>
<feature type="compositionally biased region" description="Acidic residues" evidence="5">
    <location>
        <begin position="39"/>
        <end position="57"/>
    </location>
</feature>
<dbReference type="PANTHER" id="PTHR30532:SF21">
    <property type="entry name" value="SIDEROPHORE-BINDING LIPOPROTEIN YFIY-RELATED"/>
    <property type="match status" value="1"/>
</dbReference>
<keyword evidence="8" id="KW-1185">Reference proteome</keyword>
<evidence type="ECO:0000256" key="4">
    <source>
        <dbReference type="ARBA" id="ARBA00022729"/>
    </source>
</evidence>
<feature type="region of interest" description="Disordered" evidence="5">
    <location>
        <begin position="35"/>
        <end position="62"/>
    </location>
</feature>
<feature type="domain" description="Fe/B12 periplasmic-binding" evidence="6">
    <location>
        <begin position="78"/>
        <end position="341"/>
    </location>
</feature>
<organism evidence="7 8">
    <name type="scientific">Halalkalibacter hemicellulosilyticusJCM 9152</name>
    <dbReference type="NCBI Taxonomy" id="1236971"/>
    <lineage>
        <taxon>Bacteria</taxon>
        <taxon>Bacillati</taxon>
        <taxon>Bacillota</taxon>
        <taxon>Bacilli</taxon>
        <taxon>Bacillales</taxon>
        <taxon>Bacillaceae</taxon>
        <taxon>Halalkalibacter</taxon>
    </lineage>
</organism>
<evidence type="ECO:0000256" key="2">
    <source>
        <dbReference type="ARBA" id="ARBA00008814"/>
    </source>
</evidence>
<keyword evidence="4" id="KW-0732">Signal</keyword>
<protein>
    <submittedName>
        <fullName evidence="7">Siderophore staphylobactin ABC transporter</fullName>
    </submittedName>
</protein>
<evidence type="ECO:0000259" key="6">
    <source>
        <dbReference type="PROSITE" id="PS50983"/>
    </source>
</evidence>
<name>W4QAN0_9BACI</name>
<dbReference type="PROSITE" id="PS50983">
    <property type="entry name" value="FE_B12_PBP"/>
    <property type="match status" value="1"/>
</dbReference>
<dbReference type="OrthoDB" id="9793175at2"/>
<keyword evidence="3" id="KW-0813">Transport</keyword>
<evidence type="ECO:0000313" key="8">
    <source>
        <dbReference type="Proteomes" id="UP000018895"/>
    </source>
</evidence>
<comment type="caution">
    <text evidence="7">The sequence shown here is derived from an EMBL/GenBank/DDBJ whole genome shotgun (WGS) entry which is preliminary data.</text>
</comment>
<dbReference type="RefSeq" id="WP_035339691.1">
    <property type="nucleotide sequence ID" value="NZ_BAUU01000001.1"/>
</dbReference>
<reference evidence="7" key="1">
    <citation type="journal article" date="2014" name="Genome Announc.">
        <title>Draft Genome Sequences of Three Alkaliphilic Bacillus Strains, Bacillus wakoensis JCM 9140T, Bacillus akibai JCM 9157T, and Bacillus hemicellulosilyticus JCM 9152T.</title>
        <authorList>
            <person name="Yuki M."/>
            <person name="Oshima K."/>
            <person name="Suda W."/>
            <person name="Oshida Y."/>
            <person name="Kitamura K."/>
            <person name="Iida T."/>
            <person name="Hattori M."/>
            <person name="Ohkuma M."/>
        </authorList>
    </citation>
    <scope>NUCLEOTIDE SEQUENCE [LARGE SCALE GENOMIC DNA]</scope>
    <source>
        <strain evidence="7">JCM 9152</strain>
    </source>
</reference>
<comment type="similarity">
    <text evidence="2">Belongs to the bacterial solute-binding protein 8 family.</text>
</comment>
<dbReference type="GO" id="GO:0005886">
    <property type="term" value="C:plasma membrane"/>
    <property type="evidence" value="ECO:0007669"/>
    <property type="project" value="UniProtKB-SubCell"/>
</dbReference>
<proteinExistence type="inferred from homology"/>
<evidence type="ECO:0000313" key="7">
    <source>
        <dbReference type="EMBL" id="GAE28743.1"/>
    </source>
</evidence>
<dbReference type="InterPro" id="IPR051313">
    <property type="entry name" value="Bact_iron-sidero_bind"/>
</dbReference>
<dbReference type="AlphaFoldDB" id="W4QAN0"/>
<dbReference type="Pfam" id="PF01497">
    <property type="entry name" value="Peripla_BP_2"/>
    <property type="match status" value="1"/>
</dbReference>
<dbReference type="CDD" id="cd01146">
    <property type="entry name" value="FhuD"/>
    <property type="match status" value="1"/>
</dbReference>